<evidence type="ECO:0000259" key="1">
    <source>
        <dbReference type="Pfam" id="PF12973"/>
    </source>
</evidence>
<dbReference type="Gene3D" id="2.60.120.10">
    <property type="entry name" value="Jelly Rolls"/>
    <property type="match status" value="1"/>
</dbReference>
<dbReference type="Pfam" id="PF12973">
    <property type="entry name" value="Cupin_7"/>
    <property type="match status" value="1"/>
</dbReference>
<dbReference type="OrthoDB" id="2988517at2"/>
<evidence type="ECO:0000313" key="3">
    <source>
        <dbReference type="Proteomes" id="UP000265431"/>
    </source>
</evidence>
<comment type="caution">
    <text evidence="2">The sequence shown here is derived from an EMBL/GenBank/DDBJ whole genome shotgun (WGS) entry which is preliminary data.</text>
</comment>
<proteinExistence type="predicted"/>
<dbReference type="Proteomes" id="UP000265431">
    <property type="component" value="Unassembled WGS sequence"/>
</dbReference>
<dbReference type="EMBL" id="QWGB01000003">
    <property type="protein sequence ID" value="RIJ26146.1"/>
    <property type="molecule type" value="Genomic_DNA"/>
</dbReference>
<evidence type="ECO:0000313" key="2">
    <source>
        <dbReference type="EMBL" id="RIJ26146.1"/>
    </source>
</evidence>
<dbReference type="AlphaFoldDB" id="A0A399R3P4"/>
<organism evidence="2 3">
    <name type="scientific">Henriciella barbarensis</name>
    <dbReference type="NCBI Taxonomy" id="86342"/>
    <lineage>
        <taxon>Bacteria</taxon>
        <taxon>Pseudomonadati</taxon>
        <taxon>Pseudomonadota</taxon>
        <taxon>Alphaproteobacteria</taxon>
        <taxon>Hyphomonadales</taxon>
        <taxon>Hyphomonadaceae</taxon>
        <taxon>Henriciella</taxon>
    </lineage>
</organism>
<gene>
    <name evidence="2" type="ORF">D1224_00570</name>
</gene>
<keyword evidence="3" id="KW-1185">Reference proteome</keyword>
<name>A0A399R3P4_9PROT</name>
<accession>A0A399R3P4</accession>
<protein>
    <submittedName>
        <fullName evidence="2">Cupin domain-containing protein</fullName>
    </submittedName>
</protein>
<dbReference type="InterPro" id="IPR014710">
    <property type="entry name" value="RmlC-like_jellyroll"/>
</dbReference>
<dbReference type="InterPro" id="IPR011051">
    <property type="entry name" value="RmlC_Cupin_sf"/>
</dbReference>
<feature type="domain" description="ChrR-like cupin" evidence="1">
    <location>
        <begin position="75"/>
        <end position="165"/>
    </location>
</feature>
<sequence>MSNPDTYHAFMLDYATGNLSASMSLAATLHRLMTEEGDEIARTWEAVRDNIKPAGEDHLEALFRMEDIATEIINTDYDDVPWRKGLSGAHFCKLPETSGSLMRLQPGDRVFAHGHSALEAMIVLDGRLEDGRDTFDAGDLVLAAPGERHRPAAAGNKACTCFVARADTPFWRFT</sequence>
<reference evidence="2 3" key="1">
    <citation type="submission" date="2018-08" db="EMBL/GenBank/DDBJ databases">
        <title>Henriciella mobilis sp. nov., isolated from seawater.</title>
        <authorList>
            <person name="Cheng H."/>
            <person name="Wu Y.-H."/>
            <person name="Xu X.-W."/>
            <person name="Guo L.-L."/>
        </authorList>
    </citation>
    <scope>NUCLEOTIDE SEQUENCE [LARGE SCALE GENOMIC DNA]</scope>
    <source>
        <strain evidence="2 3">CCUG66934</strain>
    </source>
</reference>
<dbReference type="SUPFAM" id="SSF51182">
    <property type="entry name" value="RmlC-like cupins"/>
    <property type="match status" value="1"/>
</dbReference>
<dbReference type="InterPro" id="IPR025979">
    <property type="entry name" value="ChrR-like_cupin_dom"/>
</dbReference>